<feature type="transmembrane region" description="Helical" evidence="9">
    <location>
        <begin position="138"/>
        <end position="162"/>
    </location>
</feature>
<proteinExistence type="inferred from homology"/>
<keyword evidence="4 9" id="KW-1003">Cell membrane</keyword>
<feature type="transmembrane region" description="Helical" evidence="9">
    <location>
        <begin position="270"/>
        <end position="288"/>
    </location>
</feature>
<keyword evidence="8 9" id="KW-0472">Membrane</keyword>
<sequence>MAGPQSVSTERKARLQEMPWLDVNVQRNFVNGTVASVREVWSHRELLGMLTRRELKARYKDSALGFLWSLARPLTQLVIYYVVVGKFLGAARSIDNFAIFIFAGLTVYTLFSEIVATGTGAILANAGLVQKVYLPREIFPLATIGSSLFNFLIQLVILIIVAIPAGTLHFGPQLLYGVGALVIVLLYAGALAIVLSAWNVYLRDVSYLVEVVLLLMMWASPIVYSWQFVKSAISSWALEIYMANPVTLAVLGFQKAFWTDASGGTSPDHLALRMLIAGVVGAVLLLACHRVFSKLQGNFAQEL</sequence>
<evidence type="ECO:0000256" key="6">
    <source>
        <dbReference type="ARBA" id="ARBA00022692"/>
    </source>
</evidence>
<comment type="subcellular location">
    <subcellularLocation>
        <location evidence="1">Cell inner membrane</location>
        <topology evidence="1">Multi-pass membrane protein</topology>
    </subcellularLocation>
    <subcellularLocation>
        <location evidence="9">Cell membrane</location>
        <topology evidence="9">Multi-pass membrane protein</topology>
    </subcellularLocation>
</comment>
<gene>
    <name evidence="11" type="ORF">MQH31_11320</name>
</gene>
<keyword evidence="12" id="KW-1185">Reference proteome</keyword>
<dbReference type="EMBL" id="JALGAR010000002">
    <property type="protein sequence ID" value="MCI4658398.1"/>
    <property type="molecule type" value="Genomic_DNA"/>
</dbReference>
<dbReference type="RefSeq" id="WP_243012118.1">
    <property type="nucleotide sequence ID" value="NZ_JALGAR010000002.1"/>
</dbReference>
<keyword evidence="3 9" id="KW-0813">Transport</keyword>
<dbReference type="GO" id="GO:0005886">
    <property type="term" value="C:plasma membrane"/>
    <property type="evidence" value="ECO:0007669"/>
    <property type="project" value="UniProtKB-SubCell"/>
</dbReference>
<keyword evidence="7 9" id="KW-1133">Transmembrane helix</keyword>
<reference evidence="11" key="1">
    <citation type="submission" date="2022-03" db="EMBL/GenBank/DDBJ databases">
        <title>Cryobacterium sp. nov. strain ZS14-85, isolated from Antarctic soil.</title>
        <authorList>
            <person name="Li J."/>
            <person name="Niu G."/>
        </authorList>
    </citation>
    <scope>NUCLEOTIDE SEQUENCE</scope>
    <source>
        <strain evidence="11">ZS14-85</strain>
    </source>
</reference>
<dbReference type="InterPro" id="IPR047817">
    <property type="entry name" value="ABC2_TM_bact-type"/>
</dbReference>
<evidence type="ECO:0000313" key="11">
    <source>
        <dbReference type="EMBL" id="MCI4658398.1"/>
    </source>
</evidence>
<evidence type="ECO:0000256" key="4">
    <source>
        <dbReference type="ARBA" id="ARBA00022475"/>
    </source>
</evidence>
<dbReference type="InterPro" id="IPR013525">
    <property type="entry name" value="ABC2_TM"/>
</dbReference>
<evidence type="ECO:0000256" key="8">
    <source>
        <dbReference type="ARBA" id="ARBA00023136"/>
    </source>
</evidence>
<evidence type="ECO:0000256" key="2">
    <source>
        <dbReference type="ARBA" id="ARBA00007783"/>
    </source>
</evidence>
<dbReference type="GO" id="GO:0140359">
    <property type="term" value="F:ABC-type transporter activity"/>
    <property type="evidence" value="ECO:0007669"/>
    <property type="project" value="InterPro"/>
</dbReference>
<dbReference type="Pfam" id="PF01061">
    <property type="entry name" value="ABC2_membrane"/>
    <property type="match status" value="1"/>
</dbReference>
<dbReference type="PANTHER" id="PTHR30413:SF8">
    <property type="entry name" value="TRANSPORT PERMEASE PROTEIN"/>
    <property type="match status" value="1"/>
</dbReference>
<name>A0AA41QWL9_9MICO</name>
<comment type="similarity">
    <text evidence="2 9">Belongs to the ABC-2 integral membrane protein family.</text>
</comment>
<protein>
    <recommendedName>
        <fullName evidence="9">Transport permease protein</fullName>
    </recommendedName>
</protein>
<evidence type="ECO:0000256" key="3">
    <source>
        <dbReference type="ARBA" id="ARBA00022448"/>
    </source>
</evidence>
<feature type="transmembrane region" description="Helical" evidence="9">
    <location>
        <begin position="207"/>
        <end position="226"/>
    </location>
</feature>
<evidence type="ECO:0000256" key="7">
    <source>
        <dbReference type="ARBA" id="ARBA00022989"/>
    </source>
</evidence>
<evidence type="ECO:0000259" key="10">
    <source>
        <dbReference type="PROSITE" id="PS51012"/>
    </source>
</evidence>
<feature type="domain" description="ABC transmembrane type-2" evidence="10">
    <location>
        <begin position="64"/>
        <end position="295"/>
    </location>
</feature>
<dbReference type="GO" id="GO:0015920">
    <property type="term" value="P:lipopolysaccharide transport"/>
    <property type="evidence" value="ECO:0007669"/>
    <property type="project" value="TreeGrafter"/>
</dbReference>
<dbReference type="Proteomes" id="UP001165341">
    <property type="component" value="Unassembled WGS sequence"/>
</dbReference>
<keyword evidence="5" id="KW-0997">Cell inner membrane</keyword>
<evidence type="ECO:0000256" key="1">
    <source>
        <dbReference type="ARBA" id="ARBA00004429"/>
    </source>
</evidence>
<dbReference type="AlphaFoldDB" id="A0AA41QWL9"/>
<feature type="transmembrane region" description="Helical" evidence="9">
    <location>
        <begin position="96"/>
        <end position="118"/>
    </location>
</feature>
<evidence type="ECO:0000256" key="5">
    <source>
        <dbReference type="ARBA" id="ARBA00022519"/>
    </source>
</evidence>
<organism evidence="11 12">
    <name type="scientific">Cryobacterium zhongshanensis</name>
    <dbReference type="NCBI Taxonomy" id="2928153"/>
    <lineage>
        <taxon>Bacteria</taxon>
        <taxon>Bacillati</taxon>
        <taxon>Actinomycetota</taxon>
        <taxon>Actinomycetes</taxon>
        <taxon>Micrococcales</taxon>
        <taxon>Microbacteriaceae</taxon>
        <taxon>Cryobacterium</taxon>
    </lineage>
</organism>
<keyword evidence="6 9" id="KW-0812">Transmembrane</keyword>
<feature type="transmembrane region" description="Helical" evidence="9">
    <location>
        <begin position="174"/>
        <end position="201"/>
    </location>
</feature>
<evidence type="ECO:0000256" key="9">
    <source>
        <dbReference type="RuleBase" id="RU361157"/>
    </source>
</evidence>
<comment type="caution">
    <text evidence="11">The sequence shown here is derived from an EMBL/GenBank/DDBJ whole genome shotgun (WGS) entry which is preliminary data.</text>
</comment>
<accession>A0AA41QWL9</accession>
<feature type="transmembrane region" description="Helical" evidence="9">
    <location>
        <begin position="63"/>
        <end position="84"/>
    </location>
</feature>
<dbReference type="PANTHER" id="PTHR30413">
    <property type="entry name" value="INNER MEMBRANE TRANSPORT PERMEASE"/>
    <property type="match status" value="1"/>
</dbReference>
<evidence type="ECO:0000313" key="12">
    <source>
        <dbReference type="Proteomes" id="UP001165341"/>
    </source>
</evidence>
<dbReference type="PROSITE" id="PS51012">
    <property type="entry name" value="ABC_TM2"/>
    <property type="match status" value="1"/>
</dbReference>